<dbReference type="AlphaFoldDB" id="A0A162SV40"/>
<dbReference type="RefSeq" id="WP_066620862.1">
    <property type="nucleotide sequence ID" value="NZ_FQXL01000004.1"/>
</dbReference>
<dbReference type="Proteomes" id="UP000076603">
    <property type="component" value="Unassembled WGS sequence"/>
</dbReference>
<reference evidence="2 3" key="1">
    <citation type="submission" date="2016-04" db="EMBL/GenBank/DDBJ databases">
        <title>Genome sequence of Clostridium magnum DSM 2767.</title>
        <authorList>
            <person name="Poehlein A."/>
            <person name="Uhlig R."/>
            <person name="Fischer R."/>
            <person name="Bahl H."/>
            <person name="Daniel R."/>
        </authorList>
    </citation>
    <scope>NUCLEOTIDE SEQUENCE [LARGE SCALE GENOMIC DNA]</scope>
    <source>
        <strain evidence="2 3">DSM 2767</strain>
    </source>
</reference>
<dbReference type="InterPro" id="IPR007359">
    <property type="entry name" value="SigmaE_reg_RseC_MucC"/>
</dbReference>
<sequence>MKTEEGIVIETDGNISKVRMGKHSNCKDCGACPGSDAAIITADNQIGAKLGQRVSVELQESNVLIGAFVVFILPLIFVFIGAITGKELGEMLGVNELISEFIGGAAFSIAVIVVIKLFDQFVAKKDKDIPVILKIAK</sequence>
<evidence type="ECO:0000313" key="3">
    <source>
        <dbReference type="Proteomes" id="UP000076603"/>
    </source>
</evidence>
<protein>
    <submittedName>
        <fullName evidence="2">SoxR reducing system protein RseC</fullName>
    </submittedName>
</protein>
<keyword evidence="1" id="KW-0812">Transmembrane</keyword>
<feature type="transmembrane region" description="Helical" evidence="1">
    <location>
        <begin position="97"/>
        <end position="118"/>
    </location>
</feature>
<dbReference type="PANTHER" id="PTHR35867:SF1">
    <property type="entry name" value="PROTEIN RSEC"/>
    <property type="match status" value="1"/>
</dbReference>
<dbReference type="PIRSF" id="PIRSF004923">
    <property type="entry name" value="RseC"/>
    <property type="match status" value="1"/>
</dbReference>
<gene>
    <name evidence="2" type="ORF">CLMAG_17160</name>
</gene>
<dbReference type="EMBL" id="LWAE01000002">
    <property type="protein sequence ID" value="KZL91910.1"/>
    <property type="molecule type" value="Genomic_DNA"/>
</dbReference>
<evidence type="ECO:0000256" key="1">
    <source>
        <dbReference type="SAM" id="Phobius"/>
    </source>
</evidence>
<keyword evidence="1" id="KW-1133">Transmembrane helix</keyword>
<keyword evidence="1" id="KW-0472">Membrane</keyword>
<dbReference type="OrthoDB" id="307768at2"/>
<organism evidence="2 3">
    <name type="scientific">Clostridium magnum DSM 2767</name>
    <dbReference type="NCBI Taxonomy" id="1121326"/>
    <lineage>
        <taxon>Bacteria</taxon>
        <taxon>Bacillati</taxon>
        <taxon>Bacillota</taxon>
        <taxon>Clostridia</taxon>
        <taxon>Eubacteriales</taxon>
        <taxon>Clostridiaceae</taxon>
        <taxon>Clostridium</taxon>
    </lineage>
</organism>
<accession>A0A162SV40</accession>
<dbReference type="PATRIC" id="fig|1121326.3.peg.1697"/>
<comment type="caution">
    <text evidence="2">The sequence shown here is derived from an EMBL/GenBank/DDBJ whole genome shotgun (WGS) entry which is preliminary data.</text>
</comment>
<keyword evidence="3" id="KW-1185">Reference proteome</keyword>
<proteinExistence type="predicted"/>
<dbReference type="InterPro" id="IPR026268">
    <property type="entry name" value="RseC"/>
</dbReference>
<evidence type="ECO:0000313" key="2">
    <source>
        <dbReference type="EMBL" id="KZL91910.1"/>
    </source>
</evidence>
<feature type="transmembrane region" description="Helical" evidence="1">
    <location>
        <begin position="63"/>
        <end position="85"/>
    </location>
</feature>
<dbReference type="PANTHER" id="PTHR35867">
    <property type="entry name" value="PROTEIN RSEC"/>
    <property type="match status" value="1"/>
</dbReference>
<name>A0A162SV40_9CLOT</name>
<dbReference type="STRING" id="1121326.CLMAG_17160"/>
<dbReference type="Pfam" id="PF04246">
    <property type="entry name" value="RseC_MucC"/>
    <property type="match status" value="1"/>
</dbReference>